<evidence type="ECO:0000256" key="1">
    <source>
        <dbReference type="ARBA" id="ARBA00009986"/>
    </source>
</evidence>
<proteinExistence type="inferred from homology"/>
<reference evidence="7 8" key="1">
    <citation type="submission" date="2023-06" db="EMBL/GenBank/DDBJ databases">
        <title>Alteromonas sp. ASW11-36 isolated from intertidal sand.</title>
        <authorList>
            <person name="Li Y."/>
        </authorList>
    </citation>
    <scope>NUCLEOTIDE SEQUENCE [LARGE SCALE GENOMIC DNA]</scope>
    <source>
        <strain evidence="7 8">ASW11-36</strain>
    </source>
</reference>
<comment type="similarity">
    <text evidence="1 3 5">Belongs to the aldehyde dehydrogenase family.</text>
</comment>
<dbReference type="SUPFAM" id="SSF53720">
    <property type="entry name" value="ALDH-like"/>
    <property type="match status" value="1"/>
</dbReference>
<dbReference type="RefSeq" id="WP_289366131.1">
    <property type="nucleotide sequence ID" value="NZ_JAUCBP010000011.1"/>
</dbReference>
<dbReference type="PANTHER" id="PTHR43570:SF16">
    <property type="entry name" value="ALDEHYDE DEHYDROGENASE TYPE III, ISOFORM Q"/>
    <property type="match status" value="1"/>
</dbReference>
<gene>
    <name evidence="7" type="ORF">QTP81_13115</name>
</gene>
<dbReference type="PANTHER" id="PTHR43570">
    <property type="entry name" value="ALDEHYDE DEHYDROGENASE"/>
    <property type="match status" value="1"/>
</dbReference>
<dbReference type="InterPro" id="IPR029510">
    <property type="entry name" value="Ald_DH_CS_GLU"/>
</dbReference>
<dbReference type="Proteomes" id="UP001234343">
    <property type="component" value="Unassembled WGS sequence"/>
</dbReference>
<dbReference type="Pfam" id="PF00171">
    <property type="entry name" value="Aldedh"/>
    <property type="match status" value="1"/>
</dbReference>
<dbReference type="PIRSF" id="PIRSF036492">
    <property type="entry name" value="ALDH"/>
    <property type="match status" value="1"/>
</dbReference>
<dbReference type="CDD" id="cd07087">
    <property type="entry name" value="ALDH_F3-13-14_CALDH-like"/>
    <property type="match status" value="1"/>
</dbReference>
<sequence>MTASISHISGHVKSTEFAWIDEAFTKLQSYYESGVTKDYQWRVQQLKQIDKMVTEHELDIRQALQTDLGKCEMESWISEIGYIKAEVKHTLKHLKKWMKPRKVSSPLLAQPGKSYLQPEPLGTVLIIGAWNYPFQLVIAPLIAAISAGNCAMLKPSELSEATSALIAKLLPQYLDNRAFTVVEGGKDETTQVLKQPFAHSFYTGGEIVGKIVMRAAAEHLTPVTLELGGKSPCFVDRNTNLAVTAERIVWAKWMNAGQTCVAPDYILVEEGFEQELIAAIKTKLAKQYGEDVSQSKDYGRIVNERHTQRLASYLEEQPVVHGGRVKLEEKFIEPTIVLNPALDSAVMQEEIFGPILPIITVKSMDAGIQLVNSRPKPLAMYIFTKNSGLEQKLLRETSAGSVCVNDGFMFMVNSELPFGGVGHSGMGSYHGKWGFDTFSHLKSVMKRSFMFDLDVRYAPFNASKLKFLKFLQ</sequence>
<name>A0ABT7SZB1_9ALTE</name>
<protein>
    <recommendedName>
        <fullName evidence="3">Aldehyde dehydrogenase</fullName>
    </recommendedName>
</protein>
<accession>A0ABT7SZB1</accession>
<feature type="active site" evidence="4">
    <location>
        <position position="226"/>
    </location>
</feature>
<keyword evidence="8" id="KW-1185">Reference proteome</keyword>
<evidence type="ECO:0000256" key="5">
    <source>
        <dbReference type="RuleBase" id="RU003345"/>
    </source>
</evidence>
<organism evidence="7 8">
    <name type="scientific">Alteromonas arenosi</name>
    <dbReference type="NCBI Taxonomy" id="3055817"/>
    <lineage>
        <taxon>Bacteria</taxon>
        <taxon>Pseudomonadati</taxon>
        <taxon>Pseudomonadota</taxon>
        <taxon>Gammaproteobacteria</taxon>
        <taxon>Alteromonadales</taxon>
        <taxon>Alteromonadaceae</taxon>
        <taxon>Alteromonas/Salinimonas group</taxon>
        <taxon>Alteromonas</taxon>
    </lineage>
</organism>
<dbReference type="Gene3D" id="3.40.309.10">
    <property type="entry name" value="Aldehyde Dehydrogenase, Chain A, domain 2"/>
    <property type="match status" value="1"/>
</dbReference>
<evidence type="ECO:0000256" key="4">
    <source>
        <dbReference type="PROSITE-ProRule" id="PRU10007"/>
    </source>
</evidence>
<evidence type="ECO:0000256" key="2">
    <source>
        <dbReference type="ARBA" id="ARBA00023002"/>
    </source>
</evidence>
<dbReference type="EMBL" id="JAUCBP010000011">
    <property type="protein sequence ID" value="MDM7861536.1"/>
    <property type="molecule type" value="Genomic_DNA"/>
</dbReference>
<evidence type="ECO:0000256" key="3">
    <source>
        <dbReference type="PIRNR" id="PIRNR036492"/>
    </source>
</evidence>
<dbReference type="InterPro" id="IPR016162">
    <property type="entry name" value="Ald_DH_N"/>
</dbReference>
<dbReference type="InterPro" id="IPR012394">
    <property type="entry name" value="Aldehyde_DH_NAD(P)"/>
</dbReference>
<evidence type="ECO:0000259" key="6">
    <source>
        <dbReference type="Pfam" id="PF00171"/>
    </source>
</evidence>
<evidence type="ECO:0000313" key="8">
    <source>
        <dbReference type="Proteomes" id="UP001234343"/>
    </source>
</evidence>
<evidence type="ECO:0000313" key="7">
    <source>
        <dbReference type="EMBL" id="MDM7861536.1"/>
    </source>
</evidence>
<comment type="caution">
    <text evidence="7">The sequence shown here is derived from an EMBL/GenBank/DDBJ whole genome shotgun (WGS) entry which is preliminary data.</text>
</comment>
<keyword evidence="2 3" id="KW-0560">Oxidoreductase</keyword>
<dbReference type="InterPro" id="IPR016163">
    <property type="entry name" value="Ald_DH_C"/>
</dbReference>
<dbReference type="InterPro" id="IPR016161">
    <property type="entry name" value="Ald_DH/histidinol_DH"/>
</dbReference>
<dbReference type="PROSITE" id="PS00687">
    <property type="entry name" value="ALDEHYDE_DEHYDR_GLU"/>
    <property type="match status" value="1"/>
</dbReference>
<dbReference type="InterPro" id="IPR015590">
    <property type="entry name" value="Aldehyde_DH_dom"/>
</dbReference>
<feature type="domain" description="Aldehyde dehydrogenase" evidence="6">
    <location>
        <begin position="11"/>
        <end position="444"/>
    </location>
</feature>
<dbReference type="Gene3D" id="3.40.605.10">
    <property type="entry name" value="Aldehyde Dehydrogenase, Chain A, domain 1"/>
    <property type="match status" value="1"/>
</dbReference>